<evidence type="ECO:0000256" key="2">
    <source>
        <dbReference type="ARBA" id="ARBA00017823"/>
    </source>
</evidence>
<keyword evidence="5" id="KW-0805">Transcription regulation</keyword>
<keyword evidence="6" id="KW-0804">Transcription</keyword>
<dbReference type="SUPFAM" id="SSF101498">
    <property type="entry name" value="Anti-sigma factor FlgM"/>
    <property type="match status" value="1"/>
</dbReference>
<comment type="caution">
    <text evidence="11">The sequence shown here is derived from an EMBL/GenBank/DDBJ whole genome shotgun (WGS) entry which is preliminary data.</text>
</comment>
<protein>
    <recommendedName>
        <fullName evidence="2">Negative regulator of flagellin synthesis</fullName>
    </recommendedName>
    <alternativeName>
        <fullName evidence="8">Anti-sigma-28 factor</fullName>
    </alternativeName>
</protein>
<feature type="region of interest" description="Disordered" evidence="9">
    <location>
        <begin position="1"/>
        <end position="60"/>
    </location>
</feature>
<reference evidence="11 12" key="1">
    <citation type="submission" date="2023-09" db="EMBL/GenBank/DDBJ databases">
        <authorList>
            <person name="Rey-Velasco X."/>
        </authorList>
    </citation>
    <scope>NUCLEOTIDE SEQUENCE [LARGE SCALE GENOMIC DNA]</scope>
    <source>
        <strain evidence="11 12">P385</strain>
    </source>
</reference>
<evidence type="ECO:0000256" key="7">
    <source>
        <dbReference type="ARBA" id="ARBA00024739"/>
    </source>
</evidence>
<dbReference type="InterPro" id="IPR035890">
    <property type="entry name" value="Anti-sigma-28_factor_FlgM_sf"/>
</dbReference>
<keyword evidence="4" id="KW-1005">Bacterial flagellum biogenesis</keyword>
<sequence>MTLATDTRHKQAGMETTLSHRIDNPGSTPGVTGNRLRTNQASAEASGSNRPDSVPATDSVRLTRDAQQLQSLADNLKTGDDVDTAKVARLREAVLSGDYSINPARIADRLLAFETTINRA</sequence>
<evidence type="ECO:0000256" key="3">
    <source>
        <dbReference type="ARBA" id="ARBA00022491"/>
    </source>
</evidence>
<evidence type="ECO:0000256" key="4">
    <source>
        <dbReference type="ARBA" id="ARBA00022795"/>
    </source>
</evidence>
<organism evidence="11 12">
    <name type="scientific">Spectribacter acetivorans</name>
    <dbReference type="NCBI Taxonomy" id="3075603"/>
    <lineage>
        <taxon>Bacteria</taxon>
        <taxon>Pseudomonadati</taxon>
        <taxon>Pseudomonadota</taxon>
        <taxon>Gammaproteobacteria</taxon>
        <taxon>Salinisphaerales</taxon>
        <taxon>Salinisphaeraceae</taxon>
        <taxon>Spectribacter</taxon>
    </lineage>
</organism>
<dbReference type="RefSeq" id="WP_311658303.1">
    <property type="nucleotide sequence ID" value="NZ_JAVRHY010000005.1"/>
</dbReference>
<accession>A0ABU3B6Y3</accession>
<keyword evidence="11" id="KW-0282">Flagellum</keyword>
<evidence type="ECO:0000313" key="12">
    <source>
        <dbReference type="Proteomes" id="UP001259982"/>
    </source>
</evidence>
<evidence type="ECO:0000256" key="8">
    <source>
        <dbReference type="ARBA" id="ARBA00030117"/>
    </source>
</evidence>
<proteinExistence type="inferred from homology"/>
<dbReference type="NCBIfam" id="TIGR03824">
    <property type="entry name" value="FlgM_jcvi"/>
    <property type="match status" value="1"/>
</dbReference>
<gene>
    <name evidence="11" type="primary">flgM</name>
    <name evidence="11" type="ORF">RM531_07020</name>
</gene>
<name>A0ABU3B6Y3_9GAMM</name>
<comment type="similarity">
    <text evidence="1">Belongs to the FlgM family.</text>
</comment>
<keyword evidence="3" id="KW-0678">Repressor</keyword>
<evidence type="ECO:0000256" key="9">
    <source>
        <dbReference type="SAM" id="MobiDB-lite"/>
    </source>
</evidence>
<keyword evidence="11" id="KW-0966">Cell projection</keyword>
<evidence type="ECO:0000313" key="11">
    <source>
        <dbReference type="EMBL" id="MDT0618221.1"/>
    </source>
</evidence>
<dbReference type="InterPro" id="IPR007412">
    <property type="entry name" value="FlgM"/>
</dbReference>
<evidence type="ECO:0000259" key="10">
    <source>
        <dbReference type="Pfam" id="PF04316"/>
    </source>
</evidence>
<feature type="compositionally biased region" description="Polar residues" evidence="9">
    <location>
        <begin position="24"/>
        <end position="51"/>
    </location>
</feature>
<keyword evidence="12" id="KW-1185">Reference proteome</keyword>
<dbReference type="InterPro" id="IPR031316">
    <property type="entry name" value="FlgM_C"/>
</dbReference>
<evidence type="ECO:0000256" key="6">
    <source>
        <dbReference type="ARBA" id="ARBA00023163"/>
    </source>
</evidence>
<dbReference type="EMBL" id="JAVRHY010000005">
    <property type="protein sequence ID" value="MDT0618221.1"/>
    <property type="molecule type" value="Genomic_DNA"/>
</dbReference>
<dbReference type="Pfam" id="PF04316">
    <property type="entry name" value="FlgM"/>
    <property type="match status" value="1"/>
</dbReference>
<keyword evidence="11" id="KW-0969">Cilium</keyword>
<feature type="domain" description="Anti-sigma-28 factor FlgM C-terminal" evidence="10">
    <location>
        <begin position="58"/>
        <end position="111"/>
    </location>
</feature>
<comment type="function">
    <text evidence="7">Responsible for the coupling of flagellin expression to flagellar assembly by preventing expression of the flagellin genes when a component of the middle class of proteins is defective. It negatively regulates flagellar genes by inhibiting the activity of FliA by directly binding to FliA.</text>
</comment>
<evidence type="ECO:0000256" key="1">
    <source>
        <dbReference type="ARBA" id="ARBA00005322"/>
    </source>
</evidence>
<evidence type="ECO:0000256" key="5">
    <source>
        <dbReference type="ARBA" id="ARBA00023015"/>
    </source>
</evidence>
<dbReference type="Proteomes" id="UP001259982">
    <property type="component" value="Unassembled WGS sequence"/>
</dbReference>